<dbReference type="EC" id="3.5.1.16" evidence="7"/>
<dbReference type="CDD" id="cd05651">
    <property type="entry name" value="M20_ArgE_DapE-like"/>
    <property type="match status" value="1"/>
</dbReference>
<keyword evidence="4" id="KW-0862">Zinc</keyword>
<dbReference type="InterPro" id="IPR011650">
    <property type="entry name" value="Peptidase_M20_dimer"/>
</dbReference>
<dbReference type="SUPFAM" id="SSF55031">
    <property type="entry name" value="Bacterial exopeptidase dimerisation domain"/>
    <property type="match status" value="1"/>
</dbReference>
<dbReference type="InterPro" id="IPR036264">
    <property type="entry name" value="Bact_exopeptidase_dim_dom"/>
</dbReference>
<dbReference type="InterPro" id="IPR001261">
    <property type="entry name" value="ArgE/DapE_CS"/>
</dbReference>
<dbReference type="InterPro" id="IPR002933">
    <property type="entry name" value="Peptidase_M20"/>
</dbReference>
<keyword evidence="2" id="KW-0479">Metal-binding</keyword>
<reference evidence="7 8" key="1">
    <citation type="submission" date="2019-03" db="EMBL/GenBank/DDBJ databases">
        <title>Single cell metagenomics reveals metabolic interactions within the superorganism composed of flagellate Streblomastix strix and complex community of Bacteroidetes bacteria on its surface.</title>
        <authorList>
            <person name="Treitli S.C."/>
            <person name="Kolisko M."/>
            <person name="Husnik F."/>
            <person name="Keeling P."/>
            <person name="Hampl V."/>
        </authorList>
    </citation>
    <scope>NUCLEOTIDE SEQUENCE [LARGE SCALE GENOMIC DNA]</scope>
    <source>
        <strain evidence="7">St1</strain>
    </source>
</reference>
<organism evidence="7 8">
    <name type="scientific">Candidatus Ordinivivax streblomastigis</name>
    <dbReference type="NCBI Taxonomy" id="2540710"/>
    <lineage>
        <taxon>Bacteria</taxon>
        <taxon>Pseudomonadati</taxon>
        <taxon>Bacteroidota</taxon>
        <taxon>Bacteroidia</taxon>
        <taxon>Bacteroidales</taxon>
        <taxon>Candidatus Ordinivivax</taxon>
    </lineage>
</organism>
<evidence type="ECO:0000259" key="6">
    <source>
        <dbReference type="Pfam" id="PF07687"/>
    </source>
</evidence>
<comment type="cofactor">
    <cofactor evidence="1">
        <name>Zn(2+)</name>
        <dbReference type="ChEBI" id="CHEBI:29105"/>
    </cofactor>
</comment>
<dbReference type="GO" id="GO:0008777">
    <property type="term" value="F:acetylornithine deacetylase activity"/>
    <property type="evidence" value="ECO:0007669"/>
    <property type="project" value="UniProtKB-EC"/>
</dbReference>
<keyword evidence="3 7" id="KW-0378">Hydrolase</keyword>
<name>A0A5M8P0D2_9BACT</name>
<gene>
    <name evidence="7" type="ORF">EZS26_001882</name>
</gene>
<dbReference type="EMBL" id="SNRX01000012">
    <property type="protein sequence ID" value="KAA6301879.1"/>
    <property type="molecule type" value="Genomic_DNA"/>
</dbReference>
<dbReference type="GO" id="GO:0006526">
    <property type="term" value="P:L-arginine biosynthetic process"/>
    <property type="evidence" value="ECO:0007669"/>
    <property type="project" value="TreeGrafter"/>
</dbReference>
<dbReference type="Proteomes" id="UP000324575">
    <property type="component" value="Unassembled WGS sequence"/>
</dbReference>
<dbReference type="PROSITE" id="PS00758">
    <property type="entry name" value="ARGE_DAPE_CPG2_1"/>
    <property type="match status" value="1"/>
</dbReference>
<evidence type="ECO:0000256" key="4">
    <source>
        <dbReference type="ARBA" id="ARBA00022833"/>
    </source>
</evidence>
<dbReference type="InterPro" id="IPR050072">
    <property type="entry name" value="Peptidase_M20A"/>
</dbReference>
<comment type="caution">
    <text evidence="7">The sequence shown here is derived from an EMBL/GenBank/DDBJ whole genome shotgun (WGS) entry which is preliminary data.</text>
</comment>
<evidence type="ECO:0000256" key="2">
    <source>
        <dbReference type="ARBA" id="ARBA00022723"/>
    </source>
</evidence>
<dbReference type="Pfam" id="PF07687">
    <property type="entry name" value="M20_dimer"/>
    <property type="match status" value="1"/>
</dbReference>
<dbReference type="PANTHER" id="PTHR43808:SF31">
    <property type="entry name" value="N-ACETYL-L-CITRULLINE DEACETYLASE"/>
    <property type="match status" value="1"/>
</dbReference>
<sequence length="344" mass="37858">MNPVHLLKQLIAIPSFSREETLVADLLEASLIEEKLRPRRIGNNLYVCSQQWDEKKPTILLNSHIDTVKAVAGWTKDPFSPLEENGKLYGLGSNDAGASLVSLLQTFILLNGQEEPNNFIFLASCEEEVSGQGGLEFVLPELPPVAFALVGEPTGMQPAIAERGLMVLDGKVTGQSGHAARNEGDNAIYKALPIIEWFQNLQFPLQSELLGAVKSTVTLIQSGTQHNVIPDLCTFTVDVRSNEFYSNEALFHYISQHCGCEIQARSFRLNSSRIDAEHPLVQRAKTIGLKPFGSPTLSDQTLMPFPSLKIGPGDSARSHSADEFIYLREIDEAIVLYGSLLEQI</sequence>
<dbReference type="PANTHER" id="PTHR43808">
    <property type="entry name" value="ACETYLORNITHINE DEACETYLASE"/>
    <property type="match status" value="1"/>
</dbReference>
<evidence type="ECO:0000256" key="3">
    <source>
        <dbReference type="ARBA" id="ARBA00022801"/>
    </source>
</evidence>
<protein>
    <submittedName>
        <fullName evidence="7">Acetylornithine deacetylase</fullName>
        <ecNumber evidence="7">3.5.1.16</ecNumber>
    </submittedName>
</protein>
<accession>A0A5M8P0D2</accession>
<feature type="domain" description="Peptidase M20 dimerisation" evidence="6">
    <location>
        <begin position="160"/>
        <end position="258"/>
    </location>
</feature>
<dbReference type="Gene3D" id="3.40.630.10">
    <property type="entry name" value="Zn peptidases"/>
    <property type="match status" value="2"/>
</dbReference>
<dbReference type="Pfam" id="PF01546">
    <property type="entry name" value="Peptidase_M20"/>
    <property type="match status" value="1"/>
</dbReference>
<evidence type="ECO:0000313" key="8">
    <source>
        <dbReference type="Proteomes" id="UP000324575"/>
    </source>
</evidence>
<proteinExistence type="predicted"/>
<evidence type="ECO:0000256" key="5">
    <source>
        <dbReference type="ARBA" id="ARBA00023285"/>
    </source>
</evidence>
<evidence type="ECO:0000256" key="1">
    <source>
        <dbReference type="ARBA" id="ARBA00001947"/>
    </source>
</evidence>
<keyword evidence="5" id="KW-0170">Cobalt</keyword>
<dbReference type="AlphaFoldDB" id="A0A5M8P0D2"/>
<dbReference type="GO" id="GO:0046872">
    <property type="term" value="F:metal ion binding"/>
    <property type="evidence" value="ECO:0007669"/>
    <property type="project" value="UniProtKB-KW"/>
</dbReference>
<dbReference type="SUPFAM" id="SSF53187">
    <property type="entry name" value="Zn-dependent exopeptidases"/>
    <property type="match status" value="1"/>
</dbReference>
<evidence type="ECO:0000313" key="7">
    <source>
        <dbReference type="EMBL" id="KAA6301879.1"/>
    </source>
</evidence>